<organism evidence="1 2">
    <name type="scientific">Acaulospora colombiana</name>
    <dbReference type="NCBI Taxonomy" id="27376"/>
    <lineage>
        <taxon>Eukaryota</taxon>
        <taxon>Fungi</taxon>
        <taxon>Fungi incertae sedis</taxon>
        <taxon>Mucoromycota</taxon>
        <taxon>Glomeromycotina</taxon>
        <taxon>Glomeromycetes</taxon>
        <taxon>Diversisporales</taxon>
        <taxon>Acaulosporaceae</taxon>
        <taxon>Acaulospora</taxon>
    </lineage>
</organism>
<dbReference type="EMBL" id="CAJVPT010043704">
    <property type="protein sequence ID" value="CAG8732837.1"/>
    <property type="molecule type" value="Genomic_DNA"/>
</dbReference>
<keyword evidence="2" id="KW-1185">Reference proteome</keyword>
<sequence length="352" mass="41265">FCNFVLDQQHFRIAIFDTGFIPKFIDDLICTSVLRSNFDWGNQLFENVSQRNVAKVGNDPGNWKSSNDIRTIISFGLTRQLIKRDFLLPSRTSIGELERVGLIYLSKSQYEWYTIVMPFVLLKVLNKSLKASLVETVFPDHLLFIPTHDSPWQWRDFELLYGYYQKAIIDSLINVKESKLLSTNYKIQLLQLKEETDSNREFQITNEIEMHKRYLTKEMSMSWQLSDIFRGALGADTLLQRKVRLHNPKVFNESKKFLAKTDDVASFENSVLCDDNVTRSLEEGIFRCYQGNANIDHRWIFDSADNGKKLAIFSQIKYSERDVTTTISTPEIKRWYEMTLESVKNYETEYDI</sequence>
<evidence type="ECO:0000313" key="1">
    <source>
        <dbReference type="EMBL" id="CAG8732837.1"/>
    </source>
</evidence>
<comment type="caution">
    <text evidence="1">The sequence shown here is derived from an EMBL/GenBank/DDBJ whole genome shotgun (WGS) entry which is preliminary data.</text>
</comment>
<feature type="non-terminal residue" evidence="1">
    <location>
        <position position="1"/>
    </location>
</feature>
<protein>
    <submittedName>
        <fullName evidence="1">4748_t:CDS:1</fullName>
    </submittedName>
</protein>
<reference evidence="1" key="1">
    <citation type="submission" date="2021-06" db="EMBL/GenBank/DDBJ databases">
        <authorList>
            <person name="Kallberg Y."/>
            <person name="Tangrot J."/>
            <person name="Rosling A."/>
        </authorList>
    </citation>
    <scope>NUCLEOTIDE SEQUENCE</scope>
    <source>
        <strain evidence="1">CL356</strain>
    </source>
</reference>
<proteinExistence type="predicted"/>
<accession>A0ACA9Q1H7</accession>
<evidence type="ECO:0000313" key="2">
    <source>
        <dbReference type="Proteomes" id="UP000789525"/>
    </source>
</evidence>
<name>A0ACA9Q1H7_9GLOM</name>
<gene>
    <name evidence="1" type="ORF">ACOLOM_LOCUS11747</name>
</gene>
<feature type="non-terminal residue" evidence="1">
    <location>
        <position position="352"/>
    </location>
</feature>
<dbReference type="Proteomes" id="UP000789525">
    <property type="component" value="Unassembled WGS sequence"/>
</dbReference>